<reference evidence="3" key="1">
    <citation type="submission" date="2009-09" db="EMBL/GenBank/DDBJ databases">
        <title>The complete genome of Kribbella flavida DSM 17836.</title>
        <authorList>
            <consortium name="US DOE Joint Genome Institute (JGI-PGF)"/>
            <person name="Lucas S."/>
            <person name="Copeland A."/>
            <person name="Lapidus A."/>
            <person name="Glavina del Rio T."/>
            <person name="Dalin E."/>
            <person name="Tice H."/>
            <person name="Bruce D."/>
            <person name="Goodwin L."/>
            <person name="Pitluck S."/>
            <person name="Kyrpides N."/>
            <person name="Mavromatis K."/>
            <person name="Ivanova N."/>
            <person name="Saunders E."/>
            <person name="Brettin T."/>
            <person name="Detter J.C."/>
            <person name="Han C."/>
            <person name="Larimer F."/>
            <person name="Land M."/>
            <person name="Hauser L."/>
            <person name="Markowitz V."/>
            <person name="Cheng J.-F."/>
            <person name="Hugenholtz P."/>
            <person name="Woyke T."/>
            <person name="Wu D."/>
            <person name="Pukall R."/>
            <person name="Klenk H.-P."/>
            <person name="Eisen J.A."/>
        </authorList>
    </citation>
    <scope>NUCLEOTIDE SEQUENCE [LARGE SCALE GENOMIC DNA]</scope>
    <source>
        <strain evidence="3">DSM 17836 / JCM 10339 / NBRC 14399</strain>
    </source>
</reference>
<dbReference type="KEGG" id="kfl:Kfla_0825"/>
<keyword evidence="3" id="KW-1185">Reference proteome</keyword>
<dbReference type="PANTHER" id="PTHR36445">
    <property type="entry name" value="GTP CYCLOHYDROLASE MPTA"/>
    <property type="match status" value="1"/>
</dbReference>
<evidence type="ECO:0000313" key="3">
    <source>
        <dbReference type="Proteomes" id="UP000007967"/>
    </source>
</evidence>
<dbReference type="AlphaFoldDB" id="D2PYU2"/>
<protein>
    <recommendedName>
        <fullName evidence="4">GTP cyclohydrolase I</fullName>
    </recommendedName>
</protein>
<dbReference type="InterPro" id="IPR003801">
    <property type="entry name" value="GTP_cyclohydrolase_FolE2/MptA"/>
</dbReference>
<organism evidence="2 3">
    <name type="scientific">Kribbella flavida (strain DSM 17836 / JCM 10339 / NBRC 14399)</name>
    <dbReference type="NCBI Taxonomy" id="479435"/>
    <lineage>
        <taxon>Bacteria</taxon>
        <taxon>Bacillati</taxon>
        <taxon>Actinomycetota</taxon>
        <taxon>Actinomycetes</taxon>
        <taxon>Propionibacteriales</taxon>
        <taxon>Kribbellaceae</taxon>
        <taxon>Kribbella</taxon>
    </lineage>
</organism>
<dbReference type="eggNOG" id="COG1469">
    <property type="taxonomic scope" value="Bacteria"/>
</dbReference>
<evidence type="ECO:0000313" key="2">
    <source>
        <dbReference type="EMBL" id="ADB29938.1"/>
    </source>
</evidence>
<name>D2PYU2_KRIFD</name>
<sequence length="270" mass="29590">MRHVRPAVAIEESTLRDIQNELDIRGVPIDRVGVASVKYPVSLVDGQLAQSGVADFDITVALSADKRGTHMSRMVELIRDHLTELDPRRLPIVLKVAADAFEARTVSIGAEIQFATEVAAPVTGRSVYQVHGLRLDASLDQAGVDIQSTVTAEVTSLCPCSKAISDYGAHNQRSNVRLTTVGSADTPYPISASEAVSMIRSIGSAPVYPIVKRPDERHITMQAFDHPVFVEDMVRDLSVRCDLLQVRHRVEVRNLESIHSHDAVASIDRR</sequence>
<proteinExistence type="predicted"/>
<dbReference type="Gene3D" id="3.10.270.10">
    <property type="entry name" value="Urate Oxidase"/>
    <property type="match status" value="1"/>
</dbReference>
<evidence type="ECO:0008006" key="4">
    <source>
        <dbReference type="Google" id="ProtNLM"/>
    </source>
</evidence>
<dbReference type="STRING" id="479435.Kfla_0825"/>
<dbReference type="GO" id="GO:0003934">
    <property type="term" value="F:GTP cyclohydrolase I activity"/>
    <property type="evidence" value="ECO:0007669"/>
    <property type="project" value="InterPro"/>
</dbReference>
<evidence type="ECO:0000256" key="1">
    <source>
        <dbReference type="ARBA" id="ARBA00022801"/>
    </source>
</evidence>
<dbReference type="Pfam" id="PF02649">
    <property type="entry name" value="GCHY-1"/>
    <property type="match status" value="1"/>
</dbReference>
<accession>D2PYU2</accession>
<gene>
    <name evidence="2" type="ordered locus">Kfla_0825</name>
</gene>
<keyword evidence="1" id="KW-0378">Hydrolase</keyword>
<dbReference type="EMBL" id="CP001736">
    <property type="protein sequence ID" value="ADB29938.1"/>
    <property type="molecule type" value="Genomic_DNA"/>
</dbReference>
<dbReference type="Proteomes" id="UP000007967">
    <property type="component" value="Chromosome"/>
</dbReference>
<dbReference type="PANTHER" id="PTHR36445:SF1">
    <property type="entry name" value="GTP CYCLOHYDROLASE MPTA"/>
    <property type="match status" value="1"/>
</dbReference>
<reference evidence="2 3" key="2">
    <citation type="journal article" date="2010" name="Stand. Genomic Sci.">
        <title>Complete genome sequence of Kribbella flavida type strain (IFO 14399).</title>
        <authorList>
            <person name="Pukall R."/>
            <person name="Lapidus A."/>
            <person name="Glavina Del Rio T."/>
            <person name="Copeland A."/>
            <person name="Tice H."/>
            <person name="Cheng J.-F."/>
            <person name="Lucas S."/>
            <person name="Chen F."/>
            <person name="Nolan M."/>
            <person name="LaButti K."/>
            <person name="Pati A."/>
            <person name="Ivanova N."/>
            <person name="Mavrommatis K."/>
            <person name="Mikhailova N."/>
            <person name="Pitluck S."/>
            <person name="Bruce D."/>
            <person name="Goodwin L."/>
            <person name="Land M."/>
            <person name="Hauser L."/>
            <person name="Chang Y.-J."/>
            <person name="Jeffries C.D."/>
            <person name="Chen A."/>
            <person name="Palaniappan K."/>
            <person name="Chain P."/>
            <person name="Rohde M."/>
            <person name="Goeker M."/>
            <person name="Bristow J."/>
            <person name="Eisen J.A."/>
            <person name="Markowitz V."/>
            <person name="Hugenholtz P."/>
            <person name="Kyrpides N.C."/>
            <person name="Klenk H.-P."/>
            <person name="Brettin T."/>
        </authorList>
    </citation>
    <scope>NUCLEOTIDE SEQUENCE [LARGE SCALE GENOMIC DNA]</scope>
    <source>
        <strain evidence="3">DSM 17836 / JCM 10339 / NBRC 14399</strain>
    </source>
</reference>
<dbReference type="HOGENOM" id="CLU_062816_1_1_11"/>